<feature type="region of interest" description="Disordered" evidence="4">
    <location>
        <begin position="32"/>
        <end position="57"/>
    </location>
</feature>
<dbReference type="GO" id="GO:0006355">
    <property type="term" value="P:regulation of DNA-templated transcription"/>
    <property type="evidence" value="ECO:0007669"/>
    <property type="project" value="TreeGrafter"/>
</dbReference>
<evidence type="ECO:0000256" key="2">
    <source>
        <dbReference type="ARBA" id="ARBA00023242"/>
    </source>
</evidence>
<evidence type="ECO:0000313" key="6">
    <source>
        <dbReference type="EMBL" id="KAK8919400.1"/>
    </source>
</evidence>
<dbReference type="InterPro" id="IPR052453">
    <property type="entry name" value="CONSTANS-like_ZF"/>
</dbReference>
<evidence type="ECO:0000256" key="4">
    <source>
        <dbReference type="SAM" id="MobiDB-lite"/>
    </source>
</evidence>
<feature type="compositionally biased region" description="Low complexity" evidence="4">
    <location>
        <begin position="32"/>
        <end position="54"/>
    </location>
</feature>
<evidence type="ECO:0000256" key="1">
    <source>
        <dbReference type="ARBA" id="ARBA00004123"/>
    </source>
</evidence>
<proteinExistence type="predicted"/>
<dbReference type="PANTHER" id="PTHR31874:SF10">
    <property type="entry name" value="PROTEIN CHLOROPLAST IMPORT APPARATUS 2"/>
    <property type="match status" value="1"/>
</dbReference>
<dbReference type="Proteomes" id="UP001418222">
    <property type="component" value="Unassembled WGS sequence"/>
</dbReference>
<dbReference type="PROSITE" id="PS51017">
    <property type="entry name" value="CCT"/>
    <property type="match status" value="1"/>
</dbReference>
<comment type="subcellular location">
    <subcellularLocation>
        <location evidence="1 3">Nucleus</location>
    </subcellularLocation>
</comment>
<dbReference type="InterPro" id="IPR010402">
    <property type="entry name" value="CCT_domain"/>
</dbReference>
<dbReference type="GO" id="GO:0005634">
    <property type="term" value="C:nucleus"/>
    <property type="evidence" value="ECO:0007669"/>
    <property type="project" value="UniProtKB-SubCell"/>
</dbReference>
<keyword evidence="2 3" id="KW-0539">Nucleus</keyword>
<organism evidence="6 7">
    <name type="scientific">Platanthera zijinensis</name>
    <dbReference type="NCBI Taxonomy" id="2320716"/>
    <lineage>
        <taxon>Eukaryota</taxon>
        <taxon>Viridiplantae</taxon>
        <taxon>Streptophyta</taxon>
        <taxon>Embryophyta</taxon>
        <taxon>Tracheophyta</taxon>
        <taxon>Spermatophyta</taxon>
        <taxon>Magnoliopsida</taxon>
        <taxon>Liliopsida</taxon>
        <taxon>Asparagales</taxon>
        <taxon>Orchidaceae</taxon>
        <taxon>Orchidoideae</taxon>
        <taxon>Orchideae</taxon>
        <taxon>Orchidinae</taxon>
        <taxon>Platanthera</taxon>
    </lineage>
</organism>
<feature type="region of interest" description="Disordered" evidence="4">
    <location>
        <begin position="263"/>
        <end position="294"/>
    </location>
</feature>
<reference evidence="6 7" key="1">
    <citation type="journal article" date="2022" name="Nat. Plants">
        <title>Genomes of leafy and leafless Platanthera orchids illuminate the evolution of mycoheterotrophy.</title>
        <authorList>
            <person name="Li M.H."/>
            <person name="Liu K.W."/>
            <person name="Li Z."/>
            <person name="Lu H.C."/>
            <person name="Ye Q.L."/>
            <person name="Zhang D."/>
            <person name="Wang J.Y."/>
            <person name="Li Y.F."/>
            <person name="Zhong Z.M."/>
            <person name="Liu X."/>
            <person name="Yu X."/>
            <person name="Liu D.K."/>
            <person name="Tu X.D."/>
            <person name="Liu B."/>
            <person name="Hao Y."/>
            <person name="Liao X.Y."/>
            <person name="Jiang Y.T."/>
            <person name="Sun W.H."/>
            <person name="Chen J."/>
            <person name="Chen Y.Q."/>
            <person name="Ai Y."/>
            <person name="Zhai J.W."/>
            <person name="Wu S.S."/>
            <person name="Zhou Z."/>
            <person name="Hsiao Y.Y."/>
            <person name="Wu W.L."/>
            <person name="Chen Y.Y."/>
            <person name="Lin Y.F."/>
            <person name="Hsu J.L."/>
            <person name="Li C.Y."/>
            <person name="Wang Z.W."/>
            <person name="Zhao X."/>
            <person name="Zhong W.Y."/>
            <person name="Ma X.K."/>
            <person name="Ma L."/>
            <person name="Huang J."/>
            <person name="Chen G.Z."/>
            <person name="Huang M.Z."/>
            <person name="Huang L."/>
            <person name="Peng D.H."/>
            <person name="Luo Y.B."/>
            <person name="Zou S.Q."/>
            <person name="Chen S.P."/>
            <person name="Lan S."/>
            <person name="Tsai W.C."/>
            <person name="Van de Peer Y."/>
            <person name="Liu Z.J."/>
        </authorList>
    </citation>
    <scope>NUCLEOTIDE SEQUENCE [LARGE SCALE GENOMIC DNA]</scope>
    <source>
        <strain evidence="6">Lor287</strain>
    </source>
</reference>
<sequence>MPSSPTFPMSSCLTGSGVRSYRMDLDIVVKSSSPSVCSSNSSPSSTLSESSNSTPLFISTKRARAPRKRPNQCSDEAAALLSSIYPNLFSATNLRQQSFHRRQPQEDPFPVLLPSFQISGVDPGLLLHDLPSPVKPPIELKLAKADDARIHSPQNFQFQCPESPDFDAESILDEEVEEGIDSIMGNLSVSRDSNGDFPNSNSNSILTPYLASLLRFGFGGGFRFEFGISSNMSGALRQSNDGEWWRSPTVAVKEFVPKFDEPPPKKLAMADKKKRKKKKKVERDEAAVEREVDTAVSSPEDGILKPQLGLKLNYDSVLNEWTGPPPFSDETGLPESAADVAARIADIDLFPDGGGVGAIREACVQRYKEKRRNRLFSKKIRYEVRKTNADQRPRMKASGRFVRGSTLCKDLAAEE</sequence>
<dbReference type="AlphaFoldDB" id="A0AAP0AYT1"/>
<evidence type="ECO:0000259" key="5">
    <source>
        <dbReference type="PROSITE" id="PS51017"/>
    </source>
</evidence>
<feature type="compositionally biased region" description="Basic and acidic residues" evidence="4">
    <location>
        <begin position="281"/>
        <end position="293"/>
    </location>
</feature>
<dbReference type="EMBL" id="JBBWWQ010000019">
    <property type="protein sequence ID" value="KAK8919400.1"/>
    <property type="molecule type" value="Genomic_DNA"/>
</dbReference>
<gene>
    <name evidence="6" type="primary">CIA2</name>
    <name evidence="6" type="ORF">KSP39_PZI021028</name>
</gene>
<dbReference type="PANTHER" id="PTHR31874">
    <property type="entry name" value="CCT MOTIF FAMILY PROTEIN, EXPRESSED"/>
    <property type="match status" value="1"/>
</dbReference>
<name>A0AAP0AYT1_9ASPA</name>
<keyword evidence="7" id="KW-1185">Reference proteome</keyword>
<comment type="caution">
    <text evidence="6">The sequence shown here is derived from an EMBL/GenBank/DDBJ whole genome shotgun (WGS) entry which is preliminary data.</text>
</comment>
<evidence type="ECO:0000256" key="3">
    <source>
        <dbReference type="PROSITE-ProRule" id="PRU00357"/>
    </source>
</evidence>
<accession>A0AAP0AYT1</accession>
<protein>
    <submittedName>
        <fullName evidence="6">Protein CHLOROPLAST IMPORT APPARATUS 2</fullName>
    </submittedName>
</protein>
<dbReference type="Pfam" id="PF06203">
    <property type="entry name" value="CCT"/>
    <property type="match status" value="1"/>
</dbReference>
<evidence type="ECO:0000313" key="7">
    <source>
        <dbReference type="Proteomes" id="UP001418222"/>
    </source>
</evidence>
<feature type="domain" description="CCT" evidence="5">
    <location>
        <begin position="360"/>
        <end position="404"/>
    </location>
</feature>